<dbReference type="InterPro" id="IPR036390">
    <property type="entry name" value="WH_DNA-bd_sf"/>
</dbReference>
<dbReference type="EMBL" id="JAKMUU010000001">
    <property type="protein sequence ID" value="MCZ9306609.1"/>
    <property type="molecule type" value="Genomic_DNA"/>
</dbReference>
<dbReference type="GO" id="GO:0003700">
    <property type="term" value="F:DNA-binding transcription factor activity"/>
    <property type="evidence" value="ECO:0007669"/>
    <property type="project" value="InterPro"/>
</dbReference>
<evidence type="ECO:0000313" key="5">
    <source>
        <dbReference type="EMBL" id="MCZ9306609.1"/>
    </source>
</evidence>
<evidence type="ECO:0000313" key="6">
    <source>
        <dbReference type="EMBL" id="MDV2423821.1"/>
    </source>
</evidence>
<dbReference type="PROSITE" id="PS50949">
    <property type="entry name" value="HTH_GNTR"/>
    <property type="match status" value="1"/>
</dbReference>
<evidence type="ECO:0000256" key="3">
    <source>
        <dbReference type="ARBA" id="ARBA00023163"/>
    </source>
</evidence>
<comment type="caution">
    <text evidence="5">The sequence shown here is derived from an EMBL/GenBank/DDBJ whole genome shotgun (WGS) entry which is preliminary data.</text>
</comment>
<accession>A0A9X3M9R9</accession>
<keyword evidence="8" id="KW-1185">Reference proteome</keyword>
<evidence type="ECO:0000313" key="7">
    <source>
        <dbReference type="Proteomes" id="UP001146430"/>
    </source>
</evidence>
<sequence>MTSQSPKRPAYLLISDSLREKIARHELAPGQRLPTERELVQEFHVARMTVRHALDILEVEGLIDRRRGRSGGTYVRTVAPTLSLTSKEGIVTQLREQGHDTVVRVVSVNKEPVAKGAAAVLAVDESTFVWEIKRLFFVDDAPVALSRYTIPASMVPDLDQCDLHESIMEVLAGYNLKPAFKRENISAATARMEEQKLLQVSRSHPLLRFVRLLKDEAGRAIAYIEASLRSDIVNVEAIMGDEPAPEPSTGRGAGENT</sequence>
<evidence type="ECO:0000256" key="2">
    <source>
        <dbReference type="ARBA" id="ARBA00023125"/>
    </source>
</evidence>
<dbReference type="EMBL" id="JAVBID010000005">
    <property type="protein sequence ID" value="MDV2423821.1"/>
    <property type="molecule type" value="Genomic_DNA"/>
</dbReference>
<dbReference type="PRINTS" id="PR00035">
    <property type="entry name" value="HTHGNTR"/>
</dbReference>
<dbReference type="Pfam" id="PF00392">
    <property type="entry name" value="GntR"/>
    <property type="match status" value="1"/>
</dbReference>
<dbReference type="SUPFAM" id="SSF64288">
    <property type="entry name" value="Chorismate lyase-like"/>
    <property type="match status" value="1"/>
</dbReference>
<evidence type="ECO:0000259" key="4">
    <source>
        <dbReference type="PROSITE" id="PS50949"/>
    </source>
</evidence>
<keyword evidence="3" id="KW-0804">Transcription</keyword>
<dbReference type="GO" id="GO:0045892">
    <property type="term" value="P:negative regulation of DNA-templated transcription"/>
    <property type="evidence" value="ECO:0007669"/>
    <property type="project" value="TreeGrafter"/>
</dbReference>
<dbReference type="InterPro" id="IPR036388">
    <property type="entry name" value="WH-like_DNA-bd_sf"/>
</dbReference>
<evidence type="ECO:0000256" key="1">
    <source>
        <dbReference type="ARBA" id="ARBA00023015"/>
    </source>
</evidence>
<dbReference type="Proteomes" id="UP001185631">
    <property type="component" value="Unassembled WGS sequence"/>
</dbReference>
<dbReference type="InterPro" id="IPR028978">
    <property type="entry name" value="Chorismate_lyase_/UTRA_dom_sf"/>
</dbReference>
<reference evidence="6 8" key="2">
    <citation type="submission" date="2023-08" db="EMBL/GenBank/DDBJ databases">
        <title>Genomic characterization of the C. tuberculostearicum species complex, a ubiquitous member of the human skin microbiome.</title>
        <authorList>
            <person name="Ahmed N."/>
            <person name="Deming C."/>
            <person name="Conlan S."/>
            <person name="Segre J."/>
        </authorList>
    </citation>
    <scope>NUCLEOTIDE SEQUENCE [LARGE SCALE GENOMIC DNA]</scope>
    <source>
        <strain evidence="6 8">CTNIH19</strain>
    </source>
</reference>
<organism evidence="5 7">
    <name type="scientific">Corynebacterium curieae</name>
    <dbReference type="NCBI Taxonomy" id="2913500"/>
    <lineage>
        <taxon>Bacteria</taxon>
        <taxon>Bacillati</taxon>
        <taxon>Actinomycetota</taxon>
        <taxon>Actinomycetes</taxon>
        <taxon>Mycobacteriales</taxon>
        <taxon>Corynebacteriaceae</taxon>
        <taxon>Corynebacterium</taxon>
    </lineage>
</organism>
<feature type="domain" description="HTH gntR-type" evidence="4">
    <location>
        <begin position="8"/>
        <end position="78"/>
    </location>
</feature>
<dbReference type="InterPro" id="IPR050679">
    <property type="entry name" value="Bact_HTH_transcr_reg"/>
</dbReference>
<dbReference type="GO" id="GO:0003677">
    <property type="term" value="F:DNA binding"/>
    <property type="evidence" value="ECO:0007669"/>
    <property type="project" value="UniProtKB-KW"/>
</dbReference>
<dbReference type="PANTHER" id="PTHR44846">
    <property type="entry name" value="MANNOSYL-D-GLYCERATE TRANSPORT/METABOLISM SYSTEM REPRESSOR MNGR-RELATED"/>
    <property type="match status" value="1"/>
</dbReference>
<dbReference type="Gene3D" id="1.10.10.10">
    <property type="entry name" value="Winged helix-like DNA-binding domain superfamily/Winged helix DNA-binding domain"/>
    <property type="match status" value="1"/>
</dbReference>
<dbReference type="CDD" id="cd07377">
    <property type="entry name" value="WHTH_GntR"/>
    <property type="match status" value="1"/>
</dbReference>
<protein>
    <submittedName>
        <fullName evidence="5">GntR family transcriptional regulator</fullName>
    </submittedName>
</protein>
<gene>
    <name evidence="5" type="ORF">L8V01_03815</name>
    <name evidence="6" type="ORF">RAE13_05265</name>
</gene>
<dbReference type="PANTHER" id="PTHR44846:SF1">
    <property type="entry name" value="MANNOSYL-D-GLYCERATE TRANSPORT_METABOLISM SYSTEM REPRESSOR MNGR-RELATED"/>
    <property type="match status" value="1"/>
</dbReference>
<name>A0A9X3M9R9_9CORY</name>
<dbReference type="InterPro" id="IPR000524">
    <property type="entry name" value="Tscrpt_reg_HTH_GntR"/>
</dbReference>
<reference evidence="5" key="1">
    <citation type="submission" date="2022-02" db="EMBL/GenBank/DDBJ databases">
        <title>Corynebacterium sp. from urogenital microbiome.</title>
        <authorList>
            <person name="Cappelli E.A."/>
            <person name="Ribeiro T.G."/>
            <person name="Peixe L."/>
        </authorList>
    </citation>
    <scope>NUCLEOTIDE SEQUENCE</scope>
    <source>
        <strain evidence="5">C8Ua_181</strain>
    </source>
</reference>
<dbReference type="SMART" id="SM00866">
    <property type="entry name" value="UTRA"/>
    <property type="match status" value="1"/>
</dbReference>
<evidence type="ECO:0000313" key="8">
    <source>
        <dbReference type="Proteomes" id="UP001185631"/>
    </source>
</evidence>
<dbReference type="RefSeq" id="WP_269945807.1">
    <property type="nucleotide sequence ID" value="NZ_JAKMUU010000001.1"/>
</dbReference>
<dbReference type="Gene3D" id="3.40.1410.10">
    <property type="entry name" value="Chorismate lyase-like"/>
    <property type="match status" value="1"/>
</dbReference>
<dbReference type="Proteomes" id="UP001146430">
    <property type="component" value="Unassembled WGS sequence"/>
</dbReference>
<keyword evidence="1" id="KW-0805">Transcription regulation</keyword>
<proteinExistence type="predicted"/>
<dbReference type="AlphaFoldDB" id="A0A9X3M9R9"/>
<dbReference type="SUPFAM" id="SSF46785">
    <property type="entry name" value="Winged helix' DNA-binding domain"/>
    <property type="match status" value="1"/>
</dbReference>
<dbReference type="InterPro" id="IPR011663">
    <property type="entry name" value="UTRA"/>
</dbReference>
<dbReference type="SMART" id="SM00345">
    <property type="entry name" value="HTH_GNTR"/>
    <property type="match status" value="1"/>
</dbReference>
<keyword evidence="2" id="KW-0238">DNA-binding</keyword>
<dbReference type="Pfam" id="PF07702">
    <property type="entry name" value="UTRA"/>
    <property type="match status" value="1"/>
</dbReference>